<evidence type="ECO:0000313" key="2">
    <source>
        <dbReference type="EMBL" id="MEW9623675.1"/>
    </source>
</evidence>
<feature type="chain" id="PRO_5046514895" evidence="1">
    <location>
        <begin position="21"/>
        <end position="395"/>
    </location>
</feature>
<organism evidence="2 3">
    <name type="scientific">Rhodanobacter geophilus</name>
    <dbReference type="NCBI Taxonomy" id="3162488"/>
    <lineage>
        <taxon>Bacteria</taxon>
        <taxon>Pseudomonadati</taxon>
        <taxon>Pseudomonadota</taxon>
        <taxon>Gammaproteobacteria</taxon>
        <taxon>Lysobacterales</taxon>
        <taxon>Rhodanobacteraceae</taxon>
        <taxon>Rhodanobacter</taxon>
    </lineage>
</organism>
<accession>A0ABV3QM47</accession>
<evidence type="ECO:0000256" key="1">
    <source>
        <dbReference type="SAM" id="SignalP"/>
    </source>
</evidence>
<dbReference type="InterPro" id="IPR023614">
    <property type="entry name" value="Porin_dom_sf"/>
</dbReference>
<dbReference type="InterPro" id="IPR010870">
    <property type="entry name" value="Porin_O/P"/>
</dbReference>
<evidence type="ECO:0000313" key="3">
    <source>
        <dbReference type="Proteomes" id="UP001556170"/>
    </source>
</evidence>
<dbReference type="Proteomes" id="UP001556170">
    <property type="component" value="Unassembled WGS sequence"/>
</dbReference>
<gene>
    <name evidence="2" type="ORF">ABQJ56_05490</name>
</gene>
<dbReference type="EMBL" id="JBFOHL010000003">
    <property type="protein sequence ID" value="MEW9623675.1"/>
    <property type="molecule type" value="Genomic_DNA"/>
</dbReference>
<reference evidence="2 3" key="1">
    <citation type="submission" date="2024-06" db="EMBL/GenBank/DDBJ databases">
        <authorList>
            <person name="Woo H."/>
        </authorList>
    </citation>
    <scope>NUCLEOTIDE SEQUENCE [LARGE SCALE GENOMIC DNA]</scope>
    <source>
        <strain evidence="2 3">S2-g</strain>
    </source>
</reference>
<protein>
    <submittedName>
        <fullName evidence="2">OprO/OprP family phosphate-selective porin</fullName>
    </submittedName>
</protein>
<dbReference type="RefSeq" id="WP_367843979.1">
    <property type="nucleotide sequence ID" value="NZ_JBFOHL010000003.1"/>
</dbReference>
<sequence length="395" mass="43293">MKKTTLTAALAMAIPTMASAAGSQANTYDFAGDWPTHHVFDDGTDLGLALKYQYDVDRFSNDGGRLEDAQTNRRKELGFYVKKKGVYDATVVYDFQARTWLDTYLRVQSKGLFGKDVGAFRVGFSKTPVGFEGNTSTGATTFLEAALPIQAIYANRRIGVDWALEREHYLVDAGYYRGGDLNGGSDGRMLAARAAWIPRNRPGDVLHFGLSASQESPEGSTDGRDVYTPPLARLHTRPEAALADLLVDSGNLAPVEHIDRSGLEGLWIGGPWSVQGEYLRARVSLQGRPAYAADGYYVFASWVATGESRPYAGGNVGNIKPKGSHGALEFALRYSELDLDDGTVAGGRERDWTLGANWYINRHLKLQANYVHAQSDRRGLVLDPNVIEARAQVEF</sequence>
<proteinExistence type="predicted"/>
<dbReference type="Gene3D" id="2.40.160.10">
    <property type="entry name" value="Porin"/>
    <property type="match status" value="1"/>
</dbReference>
<comment type="caution">
    <text evidence="2">The sequence shown here is derived from an EMBL/GenBank/DDBJ whole genome shotgun (WGS) entry which is preliminary data.</text>
</comment>
<keyword evidence="1" id="KW-0732">Signal</keyword>
<keyword evidence="3" id="KW-1185">Reference proteome</keyword>
<feature type="signal peptide" evidence="1">
    <location>
        <begin position="1"/>
        <end position="20"/>
    </location>
</feature>
<name>A0ABV3QM47_9GAMM</name>
<dbReference type="SUPFAM" id="SSF56935">
    <property type="entry name" value="Porins"/>
    <property type="match status" value="1"/>
</dbReference>
<dbReference type="Pfam" id="PF07396">
    <property type="entry name" value="Porin_O_P"/>
    <property type="match status" value="1"/>
</dbReference>